<reference evidence="14" key="2">
    <citation type="submission" date="2020-05" db="UniProtKB">
        <authorList>
            <consortium name="EnsemblMetazoa"/>
        </authorList>
    </citation>
    <scope>IDENTIFICATION</scope>
    <source>
        <strain evidence="14">JHB</strain>
    </source>
</reference>
<evidence type="ECO:0000256" key="8">
    <source>
        <dbReference type="ARBA" id="ARBA00023157"/>
    </source>
</evidence>
<dbReference type="GO" id="GO:0005576">
    <property type="term" value="C:extracellular region"/>
    <property type="evidence" value="ECO:0007669"/>
    <property type="project" value="UniProtKB-SubCell"/>
</dbReference>
<dbReference type="EnsemblMetazoa" id="CPIJ001808-RA">
    <property type="protein sequence ID" value="CPIJ001808-PA"/>
    <property type="gene ID" value="CPIJ001808"/>
</dbReference>
<keyword evidence="5" id="KW-0378">Hydrolase</keyword>
<dbReference type="PROSITE" id="PS50215">
    <property type="entry name" value="ADAM_MEPRO"/>
    <property type="match status" value="1"/>
</dbReference>
<keyword evidence="4 10" id="KW-0479">Metal-binding</keyword>
<keyword evidence="15" id="KW-1185">Reference proteome</keyword>
<gene>
    <name evidence="14" type="primary">6032966</name>
    <name evidence="13" type="ORF">CpipJ_CPIJ001808</name>
</gene>
<dbReference type="InterPro" id="IPR024079">
    <property type="entry name" value="MetalloPept_cat_dom_sf"/>
</dbReference>
<evidence type="ECO:0000256" key="4">
    <source>
        <dbReference type="ARBA" id="ARBA00022723"/>
    </source>
</evidence>
<comment type="caution">
    <text evidence="10">Lacks conserved residue(s) required for the propagation of feature annotation.</text>
</comment>
<dbReference type="VEuPathDB" id="VectorBase:CPIJ001808"/>
<evidence type="ECO:0000313" key="15">
    <source>
        <dbReference type="Proteomes" id="UP000002320"/>
    </source>
</evidence>
<dbReference type="GO" id="GO:0046872">
    <property type="term" value="F:metal ion binding"/>
    <property type="evidence" value="ECO:0007669"/>
    <property type="project" value="UniProtKB-KW"/>
</dbReference>
<evidence type="ECO:0000256" key="7">
    <source>
        <dbReference type="ARBA" id="ARBA00023049"/>
    </source>
</evidence>
<dbReference type="InterPro" id="IPR001590">
    <property type="entry name" value="Peptidase_M12B"/>
</dbReference>
<dbReference type="AlphaFoldDB" id="B0W448"/>
<keyword evidence="11" id="KW-0732">Signal</keyword>
<keyword evidence="7" id="KW-0482">Metalloprotease</keyword>
<dbReference type="GO" id="GO:0004222">
    <property type="term" value="F:metalloendopeptidase activity"/>
    <property type="evidence" value="ECO:0007669"/>
    <property type="project" value="InterPro"/>
</dbReference>
<feature type="binding site" evidence="10">
    <location>
        <position position="424"/>
    </location>
    <ligand>
        <name>Zn(2+)</name>
        <dbReference type="ChEBI" id="CHEBI:29105"/>
        <note>catalytic</note>
    </ligand>
</feature>
<dbReference type="Gene3D" id="3.40.390.10">
    <property type="entry name" value="Collagenase (Catalytic Domain)"/>
    <property type="match status" value="1"/>
</dbReference>
<dbReference type="Pfam" id="PF01421">
    <property type="entry name" value="Reprolysin"/>
    <property type="match status" value="1"/>
</dbReference>
<dbReference type="InterPro" id="IPR000884">
    <property type="entry name" value="TSP1_rpt"/>
</dbReference>
<dbReference type="eggNOG" id="KOG3538">
    <property type="taxonomic scope" value="Eukaryota"/>
</dbReference>
<dbReference type="Gene3D" id="3.40.1620.60">
    <property type="match status" value="1"/>
</dbReference>
<evidence type="ECO:0000256" key="11">
    <source>
        <dbReference type="SAM" id="SignalP"/>
    </source>
</evidence>
<evidence type="ECO:0000313" key="13">
    <source>
        <dbReference type="EMBL" id="EDS32641.1"/>
    </source>
</evidence>
<accession>B0W448</accession>
<feature type="signal peptide" evidence="11">
    <location>
        <begin position="1"/>
        <end position="24"/>
    </location>
</feature>
<feature type="active site" evidence="10">
    <location>
        <position position="425"/>
    </location>
</feature>
<dbReference type="InterPro" id="IPR036383">
    <property type="entry name" value="TSP1_rpt_sf"/>
</dbReference>
<dbReference type="Pfam" id="PF17771">
    <property type="entry name" value="ADAMTS_CR_2"/>
    <property type="match status" value="1"/>
</dbReference>
<dbReference type="GO" id="GO:0031012">
    <property type="term" value="C:extracellular matrix"/>
    <property type="evidence" value="ECO:0007669"/>
    <property type="project" value="TreeGrafter"/>
</dbReference>
<dbReference type="GO" id="GO:0006508">
    <property type="term" value="P:proteolysis"/>
    <property type="evidence" value="ECO:0007669"/>
    <property type="project" value="UniProtKB-KW"/>
</dbReference>
<dbReference type="OrthoDB" id="9942326at2759"/>
<evidence type="ECO:0000313" key="14">
    <source>
        <dbReference type="EnsemblMetazoa" id="CPIJ001808-PA"/>
    </source>
</evidence>
<evidence type="ECO:0000256" key="2">
    <source>
        <dbReference type="ARBA" id="ARBA00022525"/>
    </source>
</evidence>
<dbReference type="InterPro" id="IPR041645">
    <property type="entry name" value="ADAMTS_CR_2"/>
</dbReference>
<keyword evidence="6 10" id="KW-0862">Zinc</keyword>
<evidence type="ECO:0000259" key="12">
    <source>
        <dbReference type="PROSITE" id="PS50215"/>
    </source>
</evidence>
<dbReference type="VEuPathDB" id="VectorBase:CQUJHB011095"/>
<organism>
    <name type="scientific">Culex quinquefasciatus</name>
    <name type="common">Southern house mosquito</name>
    <name type="synonym">Culex pungens</name>
    <dbReference type="NCBI Taxonomy" id="7176"/>
    <lineage>
        <taxon>Eukaryota</taxon>
        <taxon>Metazoa</taxon>
        <taxon>Ecdysozoa</taxon>
        <taxon>Arthropoda</taxon>
        <taxon>Hexapoda</taxon>
        <taxon>Insecta</taxon>
        <taxon>Pterygota</taxon>
        <taxon>Neoptera</taxon>
        <taxon>Endopterygota</taxon>
        <taxon>Diptera</taxon>
        <taxon>Nematocera</taxon>
        <taxon>Culicoidea</taxon>
        <taxon>Culicidae</taxon>
        <taxon>Culicinae</taxon>
        <taxon>Culicini</taxon>
        <taxon>Culex</taxon>
        <taxon>Culex</taxon>
    </lineage>
</organism>
<dbReference type="PANTHER" id="PTHR13723:SF294">
    <property type="entry name" value="A DISINTEGRIN AND METALLOPROTEINASE WITH THROMBOSPONDIN MOTIFS 7-LIKE PROTEIN"/>
    <property type="match status" value="1"/>
</dbReference>
<dbReference type="InParanoid" id="B0W448"/>
<dbReference type="InterPro" id="IPR050439">
    <property type="entry name" value="ADAMTS_ADAMTS-like"/>
</dbReference>
<sequence>MLTSKFNRVVSLVLLYGVVKPVTSWEFKELPHLMNEHELSYYFGSNHREELPLFEVFSPRGEPLYASDLNRTTGGGGLVLRVPFQSDVVRLRLRTRTNLVTKRTRVVTRNGDDGGSTREELLHARANDCHYLHVDHQSSAAVTSCDFRNYHGIVFLPNRTLEIQPLNERLRNLVPSLYGHFLLESQNLHLIKQTTFESVINVDDVLDRKNILNKQPTINNDVHLLGDTLAERNYTLDGLDEVELDVPVAGNQRLRKLTIELGLFFDEAAYRIFAPHFDNDDLKLKDFILAYVNAIQALYHHPSLGSPVDITVVYLEIMKKQPKGMPHHGGERESLLDSFCAYQNTLNTGNDGDPNHWDLALYVSGLDFYAIENGRRNGVTMGLATVGGVCLGEYACVIAEFGTTSVFGKPYPSAGFTSVYVSAHEIGHSLGMHHDSAGNPCAKDGYVMSPSRGTQGETTWSSCSAATLKQLAWADCLFDSPTKTQKELDAWKFNGYPGQVFTSKRQCEILLVDKDAIAAPTSGLERICENLQCRTPHRTGFYFAGPALEGTDCGDSKWCIGGSCAKQKKKPLNVVKGGWGEWVTEDCNSGCLERSRGFQQRTRHCDSPKPVNTDAGCEGSAYDVVVCDDEQLCRDKRQPIEIYANIRCKEFSKLLSRLDPAGRGLQGPYDGHRLWMSCAIYCKRADSDAYYAPRFDLNDLGVDSYFPDGTRCHSDGTTNYYCQQHHCLPENFKTSKISIWALTEDIPIPGNALPMRTHFLDKELFNYLSIDRYGRPLVQHWNYRPVPHEDDGEFPDIDYLELPEEVRKATHRQR</sequence>
<keyword evidence="2" id="KW-0964">Secreted</keyword>
<evidence type="ECO:0000256" key="1">
    <source>
        <dbReference type="ARBA" id="ARBA00004613"/>
    </source>
</evidence>
<keyword evidence="8" id="KW-1015">Disulfide bond</keyword>
<evidence type="ECO:0000256" key="5">
    <source>
        <dbReference type="ARBA" id="ARBA00022801"/>
    </source>
</evidence>
<dbReference type="GO" id="GO:0030198">
    <property type="term" value="P:extracellular matrix organization"/>
    <property type="evidence" value="ECO:0007669"/>
    <property type="project" value="TreeGrafter"/>
</dbReference>
<dbReference type="KEGG" id="cqu:CpipJ_CPIJ001808"/>
<proteinExistence type="predicted"/>
<protein>
    <recommendedName>
        <fullName evidence="12">Peptidase M12B domain-containing protein</fullName>
    </recommendedName>
</protein>
<feature type="chain" id="PRO_5014566460" description="Peptidase M12B domain-containing protein" evidence="11">
    <location>
        <begin position="25"/>
        <end position="814"/>
    </location>
</feature>
<name>B0W448_CULQU</name>
<dbReference type="EMBL" id="DS231834">
    <property type="protein sequence ID" value="EDS32641.1"/>
    <property type="molecule type" value="Genomic_DNA"/>
</dbReference>
<dbReference type="PROSITE" id="PS50092">
    <property type="entry name" value="TSP1"/>
    <property type="match status" value="1"/>
</dbReference>
<keyword evidence="9" id="KW-0325">Glycoprotein</keyword>
<feature type="binding site" evidence="10">
    <location>
        <position position="428"/>
    </location>
    <ligand>
        <name>Zn(2+)</name>
        <dbReference type="ChEBI" id="CHEBI:29105"/>
        <note>catalytic</note>
    </ligand>
</feature>
<evidence type="ECO:0000256" key="6">
    <source>
        <dbReference type="ARBA" id="ARBA00022833"/>
    </source>
</evidence>
<evidence type="ECO:0000256" key="10">
    <source>
        <dbReference type="PROSITE-ProRule" id="PRU00276"/>
    </source>
</evidence>
<feature type="binding site" evidence="10">
    <location>
        <position position="434"/>
    </location>
    <ligand>
        <name>Zn(2+)</name>
        <dbReference type="ChEBI" id="CHEBI:29105"/>
        <note>catalytic</note>
    </ligand>
</feature>
<reference evidence="13" key="1">
    <citation type="submission" date="2007-03" db="EMBL/GenBank/DDBJ databases">
        <title>Annotation of Culex pipiens quinquefasciatus.</title>
        <authorList>
            <consortium name="The Broad Institute Genome Sequencing Platform"/>
            <person name="Atkinson P.W."/>
            <person name="Hemingway J."/>
            <person name="Christensen B.M."/>
            <person name="Higgs S."/>
            <person name="Kodira C."/>
            <person name="Hannick L."/>
            <person name="Megy K."/>
            <person name="O'Leary S."/>
            <person name="Pearson M."/>
            <person name="Haas B.J."/>
            <person name="Mauceli E."/>
            <person name="Wortman J.R."/>
            <person name="Lee N.H."/>
            <person name="Guigo R."/>
            <person name="Stanke M."/>
            <person name="Alvarado L."/>
            <person name="Amedeo P."/>
            <person name="Antoine C.H."/>
            <person name="Arensburger P."/>
            <person name="Bidwell S.L."/>
            <person name="Crawford M."/>
            <person name="Camaro F."/>
            <person name="Devon K."/>
            <person name="Engels R."/>
            <person name="Hammond M."/>
            <person name="Howarth C."/>
            <person name="Koehrsen M."/>
            <person name="Lawson D."/>
            <person name="Montgomery P."/>
            <person name="Nene V."/>
            <person name="Nusbaum C."/>
            <person name="Puiu D."/>
            <person name="Romero-Severson J."/>
            <person name="Severson D.W."/>
            <person name="Shumway M."/>
            <person name="Sisk P."/>
            <person name="Stolte C."/>
            <person name="Zeng Q."/>
            <person name="Eisenstadt E."/>
            <person name="Fraser-Liggett C."/>
            <person name="Strausberg R."/>
            <person name="Galagan J."/>
            <person name="Birren B."/>
            <person name="Collins F.H."/>
        </authorList>
    </citation>
    <scope>NUCLEOTIDE SEQUENCE [LARGE SCALE GENOMIC DNA]</scope>
    <source>
        <strain evidence="13">JHB</strain>
    </source>
</reference>
<dbReference type="HOGENOM" id="CLU_023955_0_0_1"/>
<evidence type="ECO:0000256" key="3">
    <source>
        <dbReference type="ARBA" id="ARBA00022670"/>
    </source>
</evidence>
<dbReference type="SUPFAM" id="SSF55486">
    <property type="entry name" value="Metalloproteases ('zincins'), catalytic domain"/>
    <property type="match status" value="1"/>
</dbReference>
<dbReference type="Gene3D" id="2.20.100.10">
    <property type="entry name" value="Thrombospondin type-1 (TSP1) repeat"/>
    <property type="match status" value="1"/>
</dbReference>
<dbReference type="Proteomes" id="UP000002320">
    <property type="component" value="Unassembled WGS sequence"/>
</dbReference>
<comment type="subcellular location">
    <subcellularLocation>
        <location evidence="1">Secreted</location>
    </subcellularLocation>
</comment>
<evidence type="ECO:0000256" key="9">
    <source>
        <dbReference type="ARBA" id="ARBA00023180"/>
    </source>
</evidence>
<dbReference type="OMA" id="QCKTPHR"/>
<keyword evidence="3" id="KW-0645">Protease</keyword>
<dbReference type="PANTHER" id="PTHR13723">
    <property type="entry name" value="ADAMTS A DISINTEGRIN AND METALLOPROTEASE WITH THROMBOSPONDIN MOTIFS PROTEASE"/>
    <property type="match status" value="1"/>
</dbReference>
<feature type="domain" description="Peptidase M12B" evidence="12">
    <location>
        <begin position="257"/>
        <end position="471"/>
    </location>
</feature>